<evidence type="ECO:0000259" key="1">
    <source>
        <dbReference type="Pfam" id="PF08308"/>
    </source>
</evidence>
<dbReference type="Pfam" id="PF08308">
    <property type="entry name" value="PEGA"/>
    <property type="match status" value="1"/>
</dbReference>
<sequence>MSKRFLITLITLLLIIAGAGIAIALTKGYTFSSKEGRLVGTGIISVTSLPDGASVYIDGHLATATNANISNLPPHKYKMKVIKDGFIPWEKQVEVKEGVVSAIKITLFPALPTIYPLTHNGVVKPILSPDGQKLAFTVPFTPDNPLRQKGGLWVWTMTSQPIAFNRNAGPRQLVASVPSLDFAQASYRWSPDSKQLFVTMQESNLPGDINKRSFLLSFESSTSVTDLKDITPMVDSVVKGWEEDQKVQEETRALLIDDLKLKEIATHPGTLKWSPDETKFIIGSTLATPSPTAKAVSSASAEPAGKRGMLKGYRVYDLEERQYYDLPQALAYYWLPESTHIILVQEDKIGIVEFDGSNVAEIYAGKFEPEFVFPWPDSSRLVVLTSFATSTASSPNLFGVNLK</sequence>
<dbReference type="SUPFAM" id="SSF82171">
    <property type="entry name" value="DPP6 N-terminal domain-like"/>
    <property type="match status" value="1"/>
</dbReference>
<dbReference type="Gene3D" id="2.120.10.30">
    <property type="entry name" value="TolB, C-terminal domain"/>
    <property type="match status" value="1"/>
</dbReference>
<protein>
    <recommendedName>
        <fullName evidence="1">PEGA domain-containing protein</fullName>
    </recommendedName>
</protein>
<feature type="domain" description="PEGA" evidence="1">
    <location>
        <begin position="42"/>
        <end position="107"/>
    </location>
</feature>
<comment type="caution">
    <text evidence="2">The sequence shown here is derived from an EMBL/GenBank/DDBJ whole genome shotgun (WGS) entry which is preliminary data.</text>
</comment>
<proteinExistence type="predicted"/>
<evidence type="ECO:0000313" key="3">
    <source>
        <dbReference type="Proteomes" id="UP000034601"/>
    </source>
</evidence>
<evidence type="ECO:0000313" key="2">
    <source>
        <dbReference type="EMBL" id="KKR83609.1"/>
    </source>
</evidence>
<dbReference type="AlphaFoldDB" id="A0A0G0U3H7"/>
<accession>A0A0G0U3H7</accession>
<dbReference type="InterPro" id="IPR013229">
    <property type="entry name" value="PEGA"/>
</dbReference>
<name>A0A0G0U3H7_9BACT</name>
<reference evidence="2 3" key="1">
    <citation type="journal article" date="2015" name="Nature">
        <title>rRNA introns, odd ribosomes, and small enigmatic genomes across a large radiation of phyla.</title>
        <authorList>
            <person name="Brown C.T."/>
            <person name="Hug L.A."/>
            <person name="Thomas B.C."/>
            <person name="Sharon I."/>
            <person name="Castelle C.J."/>
            <person name="Singh A."/>
            <person name="Wilkins M.J."/>
            <person name="Williams K.H."/>
            <person name="Banfield J.F."/>
        </authorList>
    </citation>
    <scope>NUCLEOTIDE SEQUENCE [LARGE SCALE GENOMIC DNA]</scope>
</reference>
<organism evidence="2 3">
    <name type="scientific">Candidatus Daviesbacteria bacterium GW2011_GWA2_40_9</name>
    <dbReference type="NCBI Taxonomy" id="1618424"/>
    <lineage>
        <taxon>Bacteria</taxon>
        <taxon>Candidatus Daviesiibacteriota</taxon>
    </lineage>
</organism>
<dbReference type="InterPro" id="IPR011042">
    <property type="entry name" value="6-blade_b-propeller_TolB-like"/>
</dbReference>
<gene>
    <name evidence="2" type="ORF">UU29_C0003G0011</name>
</gene>
<dbReference type="Proteomes" id="UP000034601">
    <property type="component" value="Unassembled WGS sequence"/>
</dbReference>
<dbReference type="EMBL" id="LCAB01000003">
    <property type="protein sequence ID" value="KKR83609.1"/>
    <property type="molecule type" value="Genomic_DNA"/>
</dbReference>